<dbReference type="PROSITE" id="PS00455">
    <property type="entry name" value="AMP_BINDING"/>
    <property type="match status" value="1"/>
</dbReference>
<protein>
    <submittedName>
        <fullName evidence="3">Class I adenylate-forming enzyme family protein</fullName>
    </submittedName>
</protein>
<evidence type="ECO:0000259" key="1">
    <source>
        <dbReference type="Pfam" id="PF00501"/>
    </source>
</evidence>
<proteinExistence type="predicted"/>
<dbReference type="InterPro" id="IPR025110">
    <property type="entry name" value="AMP-bd_C"/>
</dbReference>
<dbReference type="InterPro" id="IPR000873">
    <property type="entry name" value="AMP-dep_synth/lig_dom"/>
</dbReference>
<dbReference type="PANTHER" id="PTHR43767">
    <property type="entry name" value="LONG-CHAIN-FATTY-ACID--COA LIGASE"/>
    <property type="match status" value="1"/>
</dbReference>
<keyword evidence="4" id="KW-1185">Reference proteome</keyword>
<dbReference type="EMBL" id="BAAARW010000022">
    <property type="protein sequence ID" value="GAA2437922.1"/>
    <property type="molecule type" value="Genomic_DNA"/>
</dbReference>
<dbReference type="InterPro" id="IPR050237">
    <property type="entry name" value="ATP-dep_AMP-bd_enzyme"/>
</dbReference>
<reference evidence="3 4" key="1">
    <citation type="journal article" date="2019" name="Int. J. Syst. Evol. Microbiol.">
        <title>The Global Catalogue of Microorganisms (GCM) 10K type strain sequencing project: providing services to taxonomists for standard genome sequencing and annotation.</title>
        <authorList>
            <consortium name="The Broad Institute Genomics Platform"/>
            <consortium name="The Broad Institute Genome Sequencing Center for Infectious Disease"/>
            <person name="Wu L."/>
            <person name="Ma J."/>
        </authorList>
    </citation>
    <scope>NUCLEOTIDE SEQUENCE [LARGE SCALE GENOMIC DNA]</scope>
    <source>
        <strain evidence="3 4">JCM 3325</strain>
    </source>
</reference>
<gene>
    <name evidence="3" type="ORF">GCM10010191_61260</name>
</gene>
<dbReference type="PANTHER" id="PTHR43767:SF1">
    <property type="entry name" value="NONRIBOSOMAL PEPTIDE SYNTHASE PES1 (EUROFUNG)-RELATED"/>
    <property type="match status" value="1"/>
</dbReference>
<evidence type="ECO:0000313" key="4">
    <source>
        <dbReference type="Proteomes" id="UP001501231"/>
    </source>
</evidence>
<dbReference type="InterPro" id="IPR042099">
    <property type="entry name" value="ANL_N_sf"/>
</dbReference>
<sequence>MTFDHVNQGDAVDLTRPDRPALIETDTAGAALRTWSFAEFDTAVRATGRWLRDQGFAAGSRVGVLGHNSARWLAAFYALQRAGLVPVPISHRLPPSAVEYILADSGAVAVFADDRNRRLADGVDLPKLPLDADPAADPAGFVSHRPEPADPAMFLYTSGSTGRPKGVELSQRSHLWVLEVRAATPPPPDVRNLVAAPLYHMNALATVQAALVTGAASVLMPAFDARGYLRAIAEHRPTRITGVPPMIAMLFQERDLLDGLDLSSVTELFMGSAPASQSLFDQVRTVFPGAVVRNGYGTTESGPIAFTAHPDGRPTPDGSVGVADPEVELRLVGEDGSAGAGQGVLEIRCPALMTGYHNRPDVPDPVTADGFYHTKDIFRVDADGFHFFVGRSDDMFISGGENIYPGEVEQVIQSHPGVLHAAVVPVPDEIKGTKPVAFVVPRAGARADADGIKRHVLENAPAYQHPRRVWFVDALPLSSTNKIDRASLAERARTAFGELPPSPRPAGEQR</sequence>
<comment type="caution">
    <text evidence="3">The sequence shown here is derived from an EMBL/GenBank/DDBJ whole genome shotgun (WGS) entry which is preliminary data.</text>
</comment>
<dbReference type="Pfam" id="PF13193">
    <property type="entry name" value="AMP-binding_C"/>
    <property type="match status" value="1"/>
</dbReference>
<evidence type="ECO:0000259" key="2">
    <source>
        <dbReference type="Pfam" id="PF13193"/>
    </source>
</evidence>
<dbReference type="Proteomes" id="UP001501231">
    <property type="component" value="Unassembled WGS sequence"/>
</dbReference>
<dbReference type="InterPro" id="IPR045851">
    <property type="entry name" value="AMP-bd_C_sf"/>
</dbReference>
<name>A0ABN3JUW9_9ACTN</name>
<dbReference type="InterPro" id="IPR020845">
    <property type="entry name" value="AMP-binding_CS"/>
</dbReference>
<dbReference type="Gene3D" id="3.30.300.30">
    <property type="match status" value="1"/>
</dbReference>
<accession>A0ABN3JUW9</accession>
<dbReference type="Pfam" id="PF00501">
    <property type="entry name" value="AMP-binding"/>
    <property type="match status" value="1"/>
</dbReference>
<organism evidence="3 4">
    <name type="scientific">Actinomadura vinacea</name>
    <dbReference type="NCBI Taxonomy" id="115336"/>
    <lineage>
        <taxon>Bacteria</taxon>
        <taxon>Bacillati</taxon>
        <taxon>Actinomycetota</taxon>
        <taxon>Actinomycetes</taxon>
        <taxon>Streptosporangiales</taxon>
        <taxon>Thermomonosporaceae</taxon>
        <taxon>Actinomadura</taxon>
    </lineage>
</organism>
<dbReference type="RefSeq" id="WP_344593601.1">
    <property type="nucleotide sequence ID" value="NZ_BAAARW010000022.1"/>
</dbReference>
<dbReference type="SUPFAM" id="SSF56801">
    <property type="entry name" value="Acetyl-CoA synthetase-like"/>
    <property type="match status" value="1"/>
</dbReference>
<feature type="domain" description="AMP-binding enzyme C-terminal" evidence="2">
    <location>
        <begin position="407"/>
        <end position="482"/>
    </location>
</feature>
<dbReference type="Gene3D" id="3.40.50.12780">
    <property type="entry name" value="N-terminal domain of ligase-like"/>
    <property type="match status" value="1"/>
</dbReference>
<feature type="domain" description="AMP-dependent synthetase/ligase" evidence="1">
    <location>
        <begin position="15"/>
        <end position="357"/>
    </location>
</feature>
<evidence type="ECO:0000313" key="3">
    <source>
        <dbReference type="EMBL" id="GAA2437922.1"/>
    </source>
</evidence>